<evidence type="ECO:0000313" key="12">
    <source>
        <dbReference type="EMBL" id="SKB86136.1"/>
    </source>
</evidence>
<accession>A0A1T5EQE9</accession>
<dbReference type="InterPro" id="IPR039426">
    <property type="entry name" value="TonB-dep_rcpt-like"/>
</dbReference>
<feature type="domain" description="TonB-dependent receptor-like beta-barrel" evidence="10">
    <location>
        <begin position="210"/>
        <end position="626"/>
    </location>
</feature>
<keyword evidence="4 8" id="KW-0812">Transmembrane</keyword>
<evidence type="ECO:0000256" key="8">
    <source>
        <dbReference type="PROSITE-ProRule" id="PRU01360"/>
    </source>
</evidence>
<dbReference type="RefSeq" id="WP_079666743.1">
    <property type="nucleotide sequence ID" value="NZ_FUYZ01000004.1"/>
</dbReference>
<proteinExistence type="inferred from homology"/>
<protein>
    <submittedName>
        <fullName evidence="12">Outer membrane receptor for ferrienterochelin and colicins</fullName>
    </submittedName>
</protein>
<comment type="similarity">
    <text evidence="8 9">Belongs to the TonB-dependent receptor family.</text>
</comment>
<evidence type="ECO:0000256" key="2">
    <source>
        <dbReference type="ARBA" id="ARBA00022448"/>
    </source>
</evidence>
<organism evidence="12 13">
    <name type="scientific">Soonwooa buanensis</name>
    <dbReference type="NCBI Taxonomy" id="619805"/>
    <lineage>
        <taxon>Bacteria</taxon>
        <taxon>Pseudomonadati</taxon>
        <taxon>Bacteroidota</taxon>
        <taxon>Flavobacteriia</taxon>
        <taxon>Flavobacteriales</taxon>
        <taxon>Weeksellaceae</taxon>
        <taxon>Chryseobacterium group</taxon>
        <taxon>Soonwooa</taxon>
    </lineage>
</organism>
<keyword evidence="6 8" id="KW-0472">Membrane</keyword>
<keyword evidence="3 8" id="KW-1134">Transmembrane beta strand</keyword>
<dbReference type="AlphaFoldDB" id="A0A1T5EQE9"/>
<evidence type="ECO:0000256" key="6">
    <source>
        <dbReference type="ARBA" id="ARBA00023136"/>
    </source>
</evidence>
<dbReference type="GO" id="GO:0044718">
    <property type="term" value="P:siderophore transmembrane transport"/>
    <property type="evidence" value="ECO:0007669"/>
    <property type="project" value="TreeGrafter"/>
</dbReference>
<feature type="domain" description="TonB-dependent receptor plug" evidence="11">
    <location>
        <begin position="58"/>
        <end position="162"/>
    </location>
</feature>
<dbReference type="OrthoDB" id="9760333at2"/>
<dbReference type="PANTHER" id="PTHR30069:SF57">
    <property type="entry name" value="TONB-DEPENDENT RECEPTOR"/>
    <property type="match status" value="1"/>
</dbReference>
<evidence type="ECO:0000256" key="5">
    <source>
        <dbReference type="ARBA" id="ARBA00023077"/>
    </source>
</evidence>
<dbReference type="EMBL" id="FUYZ01000004">
    <property type="protein sequence ID" value="SKB86136.1"/>
    <property type="molecule type" value="Genomic_DNA"/>
</dbReference>
<dbReference type="Pfam" id="PF00593">
    <property type="entry name" value="TonB_dep_Rec_b-barrel"/>
    <property type="match status" value="1"/>
</dbReference>
<evidence type="ECO:0000256" key="7">
    <source>
        <dbReference type="ARBA" id="ARBA00023237"/>
    </source>
</evidence>
<dbReference type="InterPro" id="IPR000531">
    <property type="entry name" value="Beta-barrel_TonB"/>
</dbReference>
<dbReference type="STRING" id="619805.SAMN05660477_01486"/>
<evidence type="ECO:0000256" key="4">
    <source>
        <dbReference type="ARBA" id="ARBA00022692"/>
    </source>
</evidence>
<dbReference type="GO" id="GO:0009279">
    <property type="term" value="C:cell outer membrane"/>
    <property type="evidence" value="ECO:0007669"/>
    <property type="project" value="UniProtKB-SubCell"/>
</dbReference>
<evidence type="ECO:0000256" key="1">
    <source>
        <dbReference type="ARBA" id="ARBA00004571"/>
    </source>
</evidence>
<dbReference type="SUPFAM" id="SSF56935">
    <property type="entry name" value="Porins"/>
    <property type="match status" value="1"/>
</dbReference>
<dbReference type="PANTHER" id="PTHR30069">
    <property type="entry name" value="TONB-DEPENDENT OUTER MEMBRANE RECEPTOR"/>
    <property type="match status" value="1"/>
</dbReference>
<evidence type="ECO:0000313" key="13">
    <source>
        <dbReference type="Proteomes" id="UP000191112"/>
    </source>
</evidence>
<dbReference type="Gene3D" id="2.40.170.20">
    <property type="entry name" value="TonB-dependent receptor, beta-barrel domain"/>
    <property type="match status" value="1"/>
</dbReference>
<gene>
    <name evidence="12" type="ORF">SAMN05660477_01486</name>
</gene>
<name>A0A1T5EQE9_9FLAO</name>
<keyword evidence="13" id="KW-1185">Reference proteome</keyword>
<evidence type="ECO:0000259" key="11">
    <source>
        <dbReference type="Pfam" id="PF07715"/>
    </source>
</evidence>
<dbReference type="GO" id="GO:0015344">
    <property type="term" value="F:siderophore uptake transmembrane transporter activity"/>
    <property type="evidence" value="ECO:0007669"/>
    <property type="project" value="TreeGrafter"/>
</dbReference>
<dbReference type="InterPro" id="IPR036942">
    <property type="entry name" value="Beta-barrel_TonB_sf"/>
</dbReference>
<keyword evidence="12" id="KW-0675">Receptor</keyword>
<keyword evidence="7 8" id="KW-0998">Cell outer membrane</keyword>
<reference evidence="12 13" key="1">
    <citation type="submission" date="2017-02" db="EMBL/GenBank/DDBJ databases">
        <authorList>
            <person name="Peterson S.W."/>
        </authorList>
    </citation>
    <scope>NUCLEOTIDE SEQUENCE [LARGE SCALE GENOMIC DNA]</scope>
    <source>
        <strain evidence="12 13">DSM 22323</strain>
    </source>
</reference>
<dbReference type="InterPro" id="IPR037066">
    <property type="entry name" value="Plug_dom_sf"/>
</dbReference>
<dbReference type="PROSITE" id="PS52016">
    <property type="entry name" value="TONB_DEPENDENT_REC_3"/>
    <property type="match status" value="1"/>
</dbReference>
<evidence type="ECO:0000259" key="10">
    <source>
        <dbReference type="Pfam" id="PF00593"/>
    </source>
</evidence>
<dbReference type="Gene3D" id="2.170.130.10">
    <property type="entry name" value="TonB-dependent receptor, plug domain"/>
    <property type="match status" value="1"/>
</dbReference>
<keyword evidence="2 8" id="KW-0813">Transport</keyword>
<sequence>MTKTYLILSLSLSAFSYSQELDSLQIDSDTLAVGPTFNSKKIEGVNIIKHQRPQKKTNSIIPIEVYSSAFLRKSNTNNIFDSVAMINGVKPQLNCSVCNTGDIHINGMEGPYTLMLIDGMPIVSSLSTVYGLSGIPSNLVERIEVIKGPADATYGAEAMGGIINVITKNPLTSPKLSLDYSSSSDAELNLDLATSFKINPKISSLLSLNHFYFGNRIDLNKDNFTDTPLQHRISVFNKWNFKRNKNKKASLGLRYYYEDRFGGELNWDKTHRGSDQIYGESIYTNRVEAFALYDLPTSENITTLWSYNYHHQDSYYGDTSFLAEQQVFFGQIQWLKRLGKHQLTSGITTKLTSYDDNTVATETNLATSSLQNRNLYGAFLQDEWQVSKSNALLLAYRLDYDNQHGAIHSPRLAWKFNPNENHTFRASFGKGFRVVHVFTEDHAALTGSRDVVISEDLKPEESYNAFANYLTKIPIGDSKINIDLSGFYSYFTNKIIGDFDTDPDKIIFENLDGHAISKGLSLNMDLLWSSPLKINLGLTYMDVYQKSDNEKIQQLHAPKWSGIYNLSYYFPNNWIADFTGQFYGPMRLPILENDFRPEYSPFFTLANIQVRKQFKHFEIYAGVKNLLNFRPKNPIMRPNDPFDQQIDDTANNPNHYTFDTTYGYAPMQGIRSFIGVKWELKSKKF</sequence>
<dbReference type="InterPro" id="IPR012910">
    <property type="entry name" value="Plug_dom"/>
</dbReference>
<dbReference type="Pfam" id="PF07715">
    <property type="entry name" value="Plug"/>
    <property type="match status" value="1"/>
</dbReference>
<keyword evidence="5 9" id="KW-0798">TonB box</keyword>
<comment type="subcellular location">
    <subcellularLocation>
        <location evidence="1 8">Cell outer membrane</location>
        <topology evidence="1 8">Multi-pass membrane protein</topology>
    </subcellularLocation>
</comment>
<evidence type="ECO:0000256" key="3">
    <source>
        <dbReference type="ARBA" id="ARBA00022452"/>
    </source>
</evidence>
<evidence type="ECO:0000256" key="9">
    <source>
        <dbReference type="RuleBase" id="RU003357"/>
    </source>
</evidence>
<dbReference type="Proteomes" id="UP000191112">
    <property type="component" value="Unassembled WGS sequence"/>
</dbReference>